<proteinExistence type="predicted"/>
<keyword evidence="5" id="KW-1185">Reference proteome</keyword>
<dbReference type="Proteomes" id="UP001500945">
    <property type="component" value="Unassembled WGS sequence"/>
</dbReference>
<gene>
    <name evidence="4" type="ORF">GCM10023168_10680</name>
</gene>
<accession>A0ABP8K674</accession>
<organism evidence="4 5">
    <name type="scientific">Fodinibacter luteus</name>
    <dbReference type="NCBI Taxonomy" id="552064"/>
    <lineage>
        <taxon>Bacteria</taxon>
        <taxon>Bacillati</taxon>
        <taxon>Actinomycetota</taxon>
        <taxon>Actinomycetes</taxon>
        <taxon>Micrococcales</taxon>
        <taxon>Intrasporangiaceae</taxon>
        <taxon>Fodinibacter (ex Wang et al. 2009)</taxon>
    </lineage>
</organism>
<dbReference type="InterPro" id="IPR036286">
    <property type="entry name" value="LexA/Signal_pep-like_sf"/>
</dbReference>
<name>A0ABP8K674_9MICO</name>
<feature type="domain" description="Peptidase S26" evidence="3">
    <location>
        <begin position="28"/>
        <end position="87"/>
    </location>
</feature>
<dbReference type="CDD" id="cd06462">
    <property type="entry name" value="Peptidase_S24_S26"/>
    <property type="match status" value="1"/>
</dbReference>
<evidence type="ECO:0000259" key="3">
    <source>
        <dbReference type="Pfam" id="PF10502"/>
    </source>
</evidence>
<keyword evidence="2" id="KW-1133">Transmembrane helix</keyword>
<evidence type="ECO:0000313" key="5">
    <source>
        <dbReference type="Proteomes" id="UP001500945"/>
    </source>
</evidence>
<feature type="transmembrane region" description="Helical" evidence="2">
    <location>
        <begin position="27"/>
        <end position="50"/>
    </location>
</feature>
<sequence length="171" mass="17523">MTARPDADPAPATRPAVAGSSRPRPPVVVLLAAAVVLTALVQAFVVQSYFVPTAALSPALEPGDRVLVWKVGPAANPGDVVVVDTTQTAAVDRSTPVDDGLAGAVLTPLARVFGVELGRQDRLAVVATSSADEVVLTAPVARTVPREDVVGTAVVRVWPLDRLGRVAGVTP</sequence>
<keyword evidence="2" id="KW-0472">Membrane</keyword>
<evidence type="ECO:0000256" key="1">
    <source>
        <dbReference type="SAM" id="MobiDB-lite"/>
    </source>
</evidence>
<dbReference type="InterPro" id="IPR019533">
    <property type="entry name" value="Peptidase_S26"/>
</dbReference>
<dbReference type="Pfam" id="PF10502">
    <property type="entry name" value="Peptidase_S26"/>
    <property type="match status" value="1"/>
</dbReference>
<feature type="region of interest" description="Disordered" evidence="1">
    <location>
        <begin position="1"/>
        <end position="23"/>
    </location>
</feature>
<dbReference type="EMBL" id="BAABGM010000007">
    <property type="protein sequence ID" value="GAA4401260.1"/>
    <property type="molecule type" value="Genomic_DNA"/>
</dbReference>
<evidence type="ECO:0000313" key="4">
    <source>
        <dbReference type="EMBL" id="GAA4401260.1"/>
    </source>
</evidence>
<protein>
    <recommendedName>
        <fullName evidence="3">Peptidase S26 domain-containing protein</fullName>
    </recommendedName>
</protein>
<dbReference type="RefSeq" id="WP_345203165.1">
    <property type="nucleotide sequence ID" value="NZ_BAABGM010000007.1"/>
</dbReference>
<comment type="caution">
    <text evidence="4">The sequence shown here is derived from an EMBL/GenBank/DDBJ whole genome shotgun (WGS) entry which is preliminary data.</text>
</comment>
<feature type="compositionally biased region" description="Low complexity" evidence="1">
    <location>
        <begin position="1"/>
        <end position="16"/>
    </location>
</feature>
<reference evidence="5" key="1">
    <citation type="journal article" date="2019" name="Int. J. Syst. Evol. Microbiol.">
        <title>The Global Catalogue of Microorganisms (GCM) 10K type strain sequencing project: providing services to taxonomists for standard genome sequencing and annotation.</title>
        <authorList>
            <consortium name="The Broad Institute Genomics Platform"/>
            <consortium name="The Broad Institute Genome Sequencing Center for Infectious Disease"/>
            <person name="Wu L."/>
            <person name="Ma J."/>
        </authorList>
    </citation>
    <scope>NUCLEOTIDE SEQUENCE [LARGE SCALE GENOMIC DNA]</scope>
    <source>
        <strain evidence="5">JCM 17809</strain>
    </source>
</reference>
<keyword evidence="2" id="KW-0812">Transmembrane</keyword>
<dbReference type="Gene3D" id="2.10.109.10">
    <property type="entry name" value="Umud Fragment, subunit A"/>
    <property type="match status" value="1"/>
</dbReference>
<evidence type="ECO:0000256" key="2">
    <source>
        <dbReference type="SAM" id="Phobius"/>
    </source>
</evidence>
<dbReference type="SUPFAM" id="SSF51306">
    <property type="entry name" value="LexA/Signal peptidase"/>
    <property type="match status" value="1"/>
</dbReference>